<name>G0UAX6_TRYVY</name>
<evidence type="ECO:0000313" key="1">
    <source>
        <dbReference type="EMBL" id="CCC52963.1"/>
    </source>
</evidence>
<gene>
    <name evidence="1" type="ORF">TVY486_1104470</name>
</gene>
<organism evidence="1">
    <name type="scientific">Trypanosoma vivax (strain Y486)</name>
    <dbReference type="NCBI Taxonomy" id="1055687"/>
    <lineage>
        <taxon>Eukaryota</taxon>
        <taxon>Discoba</taxon>
        <taxon>Euglenozoa</taxon>
        <taxon>Kinetoplastea</taxon>
        <taxon>Metakinetoplastina</taxon>
        <taxon>Trypanosomatida</taxon>
        <taxon>Trypanosomatidae</taxon>
        <taxon>Trypanosoma</taxon>
        <taxon>Duttonella</taxon>
    </lineage>
</organism>
<reference evidence="1" key="1">
    <citation type="journal article" date="2012" name="Proc. Natl. Acad. Sci. U.S.A.">
        <title>Antigenic diversity is generated by distinct evolutionary mechanisms in African trypanosome species.</title>
        <authorList>
            <person name="Jackson A.P."/>
            <person name="Berry A."/>
            <person name="Aslett M."/>
            <person name="Allison H.C."/>
            <person name="Burton P."/>
            <person name="Vavrova-Anderson J."/>
            <person name="Brown R."/>
            <person name="Browne H."/>
            <person name="Corton N."/>
            <person name="Hauser H."/>
            <person name="Gamble J."/>
            <person name="Gilderthorp R."/>
            <person name="Marcello L."/>
            <person name="McQuillan J."/>
            <person name="Otto T.D."/>
            <person name="Quail M.A."/>
            <person name="Sanders M.J."/>
            <person name="van Tonder A."/>
            <person name="Ginger M.L."/>
            <person name="Field M.C."/>
            <person name="Barry J.D."/>
            <person name="Hertz-Fowler C."/>
            <person name="Berriman M."/>
        </authorList>
    </citation>
    <scope>NUCLEOTIDE SEQUENCE</scope>
    <source>
        <strain evidence="1">Y486</strain>
    </source>
</reference>
<sequence length="102" mass="11474">MIKEKRGRRDGKNAYADTCTAHKKQHMERKMLFYLPLFMLLQKESSWKEESWLAFPHLLLVIIRTGMKGGVKLSGNCIASSSRSSTLATSVSVSFVAPVADR</sequence>
<protein>
    <submittedName>
        <fullName evidence="1">Uncharacterized protein</fullName>
    </submittedName>
</protein>
<dbReference type="AlphaFoldDB" id="G0UAX6"/>
<proteinExistence type="predicted"/>
<dbReference type="EMBL" id="HE573027">
    <property type="protein sequence ID" value="CCC52963.1"/>
    <property type="molecule type" value="Genomic_DNA"/>
</dbReference>
<accession>G0UAX6</accession>